<sequence length="381" mass="45709">MLKFQIFNKYKGFIQFLFDLKKIEEGNIKEHESNEKLKYDLKSQIFLIRDLTVKKDIIEKSSISTREYEFEWEIVNNLKKNIYELNLKIKSHFGSYQINSFYLIYSEEERFILAIGYMSSKNLIRIESFLESFFPEISNTFLAQNEIKQMIYSLIKKYYSVEYKMITYSKKAIDGKIPRKAVDYILGDLKTKILELENDNKSIYTIELLISETEENNIFHFRYNRFNKLIWYKGIADEFINLLNIIYNKIIEKFDYLDKRERKDTSNNDTKPFILKFNESIFSTKEKISFFIESFKYFPKCTYAVMHSGNPYLHLMMRDIKDNSSYTLKTISYRDLMICPQIISSNSSLIRILDFISNNIFEYEIVDYDSYLEGIQSIKET</sequence>
<proteinExistence type="predicted"/>
<evidence type="ECO:0000313" key="1">
    <source>
        <dbReference type="EMBL" id="KKL26365.1"/>
    </source>
</evidence>
<dbReference type="EMBL" id="LAZR01035862">
    <property type="protein sequence ID" value="KKL26365.1"/>
    <property type="molecule type" value="Genomic_DNA"/>
</dbReference>
<organism evidence="1">
    <name type="scientific">marine sediment metagenome</name>
    <dbReference type="NCBI Taxonomy" id="412755"/>
    <lineage>
        <taxon>unclassified sequences</taxon>
        <taxon>metagenomes</taxon>
        <taxon>ecological metagenomes</taxon>
    </lineage>
</organism>
<protein>
    <submittedName>
        <fullName evidence="1">Uncharacterized protein</fullName>
    </submittedName>
</protein>
<accession>A0A0F9BWS3</accession>
<reference evidence="1" key="1">
    <citation type="journal article" date="2015" name="Nature">
        <title>Complex archaea that bridge the gap between prokaryotes and eukaryotes.</title>
        <authorList>
            <person name="Spang A."/>
            <person name="Saw J.H."/>
            <person name="Jorgensen S.L."/>
            <person name="Zaremba-Niedzwiedzka K."/>
            <person name="Martijn J."/>
            <person name="Lind A.E."/>
            <person name="van Eijk R."/>
            <person name="Schleper C."/>
            <person name="Guy L."/>
            <person name="Ettema T.J."/>
        </authorList>
    </citation>
    <scope>NUCLEOTIDE SEQUENCE</scope>
</reference>
<comment type="caution">
    <text evidence="1">The sequence shown here is derived from an EMBL/GenBank/DDBJ whole genome shotgun (WGS) entry which is preliminary data.</text>
</comment>
<gene>
    <name evidence="1" type="ORF">LCGC14_2396010</name>
</gene>
<name>A0A0F9BWS3_9ZZZZ</name>
<dbReference type="AlphaFoldDB" id="A0A0F9BWS3"/>